<evidence type="ECO:0000256" key="1">
    <source>
        <dbReference type="SAM" id="Phobius"/>
    </source>
</evidence>
<reference evidence="2 3" key="1">
    <citation type="submission" date="2019-12" db="EMBL/GenBank/DDBJ databases">
        <title>Comparative genomics gives insights into the taxonomy of the Azoarcus-Aromatoleum group and reveals separate origins of nif in the plant-associated Azoarcus and non-plant-associated Aromatoleum sub-groups.</title>
        <authorList>
            <person name="Lafos M."/>
            <person name="Maluk M."/>
            <person name="Batista M."/>
            <person name="Junghare M."/>
            <person name="Carmona M."/>
            <person name="Faoro H."/>
            <person name="Cruz L.M."/>
            <person name="Battistoni F."/>
            <person name="De Souza E."/>
            <person name="Pedrosa F."/>
            <person name="Chen W.-M."/>
            <person name="Poole P.S."/>
            <person name="Dixon R.A."/>
            <person name="James E.K."/>
        </authorList>
    </citation>
    <scope>NUCLEOTIDE SEQUENCE [LARGE SCALE GENOMIC DNA]</scope>
    <source>
        <strain evidence="2 3">PbN1</strain>
    </source>
</reference>
<gene>
    <name evidence="2" type="ORF">GPA24_15275</name>
</gene>
<name>A0ABX1NYP7_9RHOO</name>
<accession>A0ABX1NYP7</accession>
<evidence type="ECO:0000313" key="3">
    <source>
        <dbReference type="Proteomes" id="UP000633943"/>
    </source>
</evidence>
<evidence type="ECO:0000313" key="2">
    <source>
        <dbReference type="EMBL" id="NMG16871.1"/>
    </source>
</evidence>
<keyword evidence="3" id="KW-1185">Reference proteome</keyword>
<keyword evidence="1" id="KW-1133">Transmembrane helix</keyword>
<comment type="caution">
    <text evidence="2">The sequence shown here is derived from an EMBL/GenBank/DDBJ whole genome shotgun (WGS) entry which is preliminary data.</text>
</comment>
<sequence>MPRYSASDVASARMNARIYYLKGPVLTFGIVFPLLFYRAFAAGHDAPVSVMVPGIAAMALFFTASAVGPLITAHIDAVWPLLAGWLLGATAFSSLGVLMAAPATDTPHK</sequence>
<feature type="transmembrane region" description="Helical" evidence="1">
    <location>
        <begin position="78"/>
        <end position="101"/>
    </location>
</feature>
<feature type="transmembrane region" description="Helical" evidence="1">
    <location>
        <begin position="51"/>
        <end position="71"/>
    </location>
</feature>
<dbReference type="EMBL" id="WTVP01000050">
    <property type="protein sequence ID" value="NMG16871.1"/>
    <property type="molecule type" value="Genomic_DNA"/>
</dbReference>
<protein>
    <submittedName>
        <fullName evidence="2">Uncharacterized protein</fullName>
    </submittedName>
</protein>
<keyword evidence="1" id="KW-0472">Membrane</keyword>
<dbReference type="RefSeq" id="WP_169203430.1">
    <property type="nucleotide sequence ID" value="NZ_CP059467.1"/>
</dbReference>
<keyword evidence="1" id="KW-0812">Transmembrane</keyword>
<organism evidence="2 3">
    <name type="scientific">Aromatoleum bremense</name>
    <dbReference type="NCBI Taxonomy" id="76115"/>
    <lineage>
        <taxon>Bacteria</taxon>
        <taxon>Pseudomonadati</taxon>
        <taxon>Pseudomonadota</taxon>
        <taxon>Betaproteobacteria</taxon>
        <taxon>Rhodocyclales</taxon>
        <taxon>Rhodocyclaceae</taxon>
        <taxon>Aromatoleum</taxon>
    </lineage>
</organism>
<dbReference type="Proteomes" id="UP000633943">
    <property type="component" value="Unassembled WGS sequence"/>
</dbReference>
<proteinExistence type="predicted"/>